<reference evidence="1 2" key="1">
    <citation type="submission" date="2017-10" db="EMBL/GenBank/DDBJ databases">
        <title>Nyctiphanis sp. nov., isolated from the stomach of the euphausiid Nyctiphanes simplex (Hansen, 1911) in the Gulf of California.</title>
        <authorList>
            <person name="Gomez-Gil B."/>
            <person name="Aguilar-Mendez M."/>
            <person name="Lopez-Cortes A."/>
            <person name="Gomez-Gutierrez J."/>
            <person name="Roque A."/>
            <person name="Lang E."/>
            <person name="Gonzalez-Castillo A."/>
        </authorList>
    </citation>
    <scope>NUCLEOTIDE SEQUENCE [LARGE SCALE GENOMIC DNA]</scope>
    <source>
        <strain evidence="1 2">CAIM 600</strain>
    </source>
</reference>
<organism evidence="1 2">
    <name type="scientific">Veronia nyctiphanis</name>
    <dbReference type="NCBI Taxonomy" id="1278244"/>
    <lineage>
        <taxon>Bacteria</taxon>
        <taxon>Pseudomonadati</taxon>
        <taxon>Pseudomonadota</taxon>
        <taxon>Gammaproteobacteria</taxon>
        <taxon>Vibrionales</taxon>
        <taxon>Vibrionaceae</taxon>
        <taxon>Veronia</taxon>
    </lineage>
</organism>
<evidence type="ECO:0000313" key="1">
    <source>
        <dbReference type="EMBL" id="RXJ72797.1"/>
    </source>
</evidence>
<sequence>MDQSWHDVVDVSVVESPLNEAVFYDAVMNALQVPVLKEASINNDHFIQLALLDERKRLAVLSYISAIFSGGRLSGTLNEAQCCWSRYVGNISPNICNNTALLNYIDENILRRGGALYLNVSLMVIRRWSENIEGYWPRVKLLMNREIDVPEIALDIPHDTLDYIMACVMTMIEEKSEPAVKTCEEYSADNHTNDTVSSNT</sequence>
<comment type="caution">
    <text evidence="1">The sequence shown here is derived from an EMBL/GenBank/DDBJ whole genome shotgun (WGS) entry which is preliminary data.</text>
</comment>
<dbReference type="AlphaFoldDB" id="A0A4Q0YP59"/>
<dbReference type="Proteomes" id="UP000290287">
    <property type="component" value="Unassembled WGS sequence"/>
</dbReference>
<dbReference type="EMBL" id="PEIB01000015">
    <property type="protein sequence ID" value="RXJ72797.1"/>
    <property type="molecule type" value="Genomic_DNA"/>
</dbReference>
<evidence type="ECO:0000313" key="2">
    <source>
        <dbReference type="Proteomes" id="UP000290287"/>
    </source>
</evidence>
<protein>
    <submittedName>
        <fullName evidence="1">Uncharacterized protein</fullName>
    </submittedName>
</protein>
<accession>A0A4Q0YP59</accession>
<name>A0A4Q0YP59_9GAMM</name>
<proteinExistence type="predicted"/>
<keyword evidence="2" id="KW-1185">Reference proteome</keyword>
<gene>
    <name evidence="1" type="ORF">CS022_13095</name>
</gene>